<evidence type="ECO:0000313" key="3">
    <source>
        <dbReference type="EMBL" id="VTP60179.1"/>
    </source>
</evidence>
<dbReference type="STRING" id="61652.AXX16_0017"/>
<sequence>MKTKVIITALAGLLVSASSLAASPASYDTKFNVSANVPDSAKITDPSGRPITDMDVELVPAASGKMEAQTAALKLWNNDVKQLNVALTLDDSQSATGGAFTLYSTGGGKLSDMTYKISAVTGNGTQEFAASGDSKDFALVANNTHGELPVAFKFVSDKNYDELGQGMYTGVVYANVVAKP</sequence>
<dbReference type="AlphaFoldDB" id="A0A447QNK4"/>
<dbReference type="EMBL" id="LR134155">
    <property type="protein sequence ID" value="VEA71599.1"/>
    <property type="molecule type" value="Genomic_DNA"/>
</dbReference>
<gene>
    <name evidence="3" type="ORF">NCTC12971_00641</name>
    <name evidence="2" type="ORF">NCTC9419_03163</name>
</gene>
<dbReference type="EMBL" id="LR590463">
    <property type="protein sequence ID" value="VTP60179.1"/>
    <property type="molecule type" value="Genomic_DNA"/>
</dbReference>
<proteinExistence type="predicted"/>
<evidence type="ECO:0008006" key="6">
    <source>
        <dbReference type="Google" id="ProtNLM"/>
    </source>
</evidence>
<evidence type="ECO:0000313" key="2">
    <source>
        <dbReference type="EMBL" id="VEA71599.1"/>
    </source>
</evidence>
<keyword evidence="1" id="KW-0732">Signal</keyword>
<reference evidence="2 4" key="1">
    <citation type="submission" date="2018-12" db="EMBL/GenBank/DDBJ databases">
        <authorList>
            <consortium name="Pathogen Informatics"/>
        </authorList>
    </citation>
    <scope>NUCLEOTIDE SEQUENCE [LARGE SCALE GENOMIC DNA]</scope>
    <source>
        <strain evidence="3 5">NCTC12971</strain>
        <strain evidence="2 4">NCTC9419</strain>
    </source>
</reference>
<evidence type="ECO:0000313" key="4">
    <source>
        <dbReference type="Proteomes" id="UP000271603"/>
    </source>
</evidence>
<name>A0A447QNK4_SERRU</name>
<evidence type="ECO:0000313" key="5">
    <source>
        <dbReference type="Proteomes" id="UP000307968"/>
    </source>
</evidence>
<dbReference type="GeneID" id="61764025"/>
<evidence type="ECO:0000256" key="1">
    <source>
        <dbReference type="SAM" id="SignalP"/>
    </source>
</evidence>
<organism evidence="2 4">
    <name type="scientific">Serratia rubidaea</name>
    <name type="common">Serratia marinorubra</name>
    <dbReference type="NCBI Taxonomy" id="61652"/>
    <lineage>
        <taxon>Bacteria</taxon>
        <taxon>Pseudomonadati</taxon>
        <taxon>Pseudomonadota</taxon>
        <taxon>Gammaproteobacteria</taxon>
        <taxon>Enterobacterales</taxon>
        <taxon>Yersiniaceae</taxon>
        <taxon>Serratia</taxon>
    </lineage>
</organism>
<dbReference type="Gene3D" id="2.60.40.2040">
    <property type="entry name" value="CFA/I fimbrial subunit E, pilin domain"/>
    <property type="match status" value="1"/>
</dbReference>
<dbReference type="Proteomes" id="UP000271603">
    <property type="component" value="Chromosome"/>
</dbReference>
<accession>A0A447QNK4</accession>
<protein>
    <recommendedName>
        <fullName evidence="6">CS1 type fimbrial major subunit</fullName>
    </recommendedName>
</protein>
<dbReference type="RefSeq" id="WP_054305216.1">
    <property type="nucleotide sequence ID" value="NZ_CAMIPJ010000002.1"/>
</dbReference>
<feature type="chain" id="PRO_5036354072" description="CS1 type fimbrial major subunit" evidence="1">
    <location>
        <begin position="22"/>
        <end position="180"/>
    </location>
</feature>
<dbReference type="Proteomes" id="UP000307968">
    <property type="component" value="Chromosome"/>
</dbReference>
<feature type="signal peptide" evidence="1">
    <location>
        <begin position="1"/>
        <end position="21"/>
    </location>
</feature>